<dbReference type="CDD" id="cd00326">
    <property type="entry name" value="alpha_CA"/>
    <property type="match status" value="1"/>
</dbReference>
<dbReference type="SUPFAM" id="SSF51069">
    <property type="entry name" value="Carbonic anhydrase"/>
    <property type="match status" value="1"/>
</dbReference>
<gene>
    <name evidence="4" type="ORF">LSTR_LSTR005528</name>
</gene>
<reference evidence="4 5" key="1">
    <citation type="journal article" date="2017" name="Gigascience">
        <title>Genome sequence of the small brown planthopper, Laodelphax striatellus.</title>
        <authorList>
            <person name="Zhu J."/>
            <person name="Jiang F."/>
            <person name="Wang X."/>
            <person name="Yang P."/>
            <person name="Bao Y."/>
            <person name="Zhao W."/>
            <person name="Wang W."/>
            <person name="Lu H."/>
            <person name="Wang Q."/>
            <person name="Cui N."/>
            <person name="Li J."/>
            <person name="Chen X."/>
            <person name="Luo L."/>
            <person name="Yu J."/>
            <person name="Kang L."/>
            <person name="Cui F."/>
        </authorList>
    </citation>
    <scope>NUCLEOTIDE SEQUENCE [LARGE SCALE GENOMIC DNA]</scope>
    <source>
        <strain evidence="4">Lst14</strain>
    </source>
</reference>
<dbReference type="AlphaFoldDB" id="A0A482WX43"/>
<dbReference type="OrthoDB" id="429145at2759"/>
<dbReference type="EMBL" id="QKKF02022802">
    <property type="protein sequence ID" value="RZF38167.1"/>
    <property type="molecule type" value="Genomic_DNA"/>
</dbReference>
<dbReference type="GO" id="GO:0005737">
    <property type="term" value="C:cytoplasm"/>
    <property type="evidence" value="ECO:0007669"/>
    <property type="project" value="TreeGrafter"/>
</dbReference>
<dbReference type="SMR" id="A0A482WX43"/>
<feature type="compositionally biased region" description="Polar residues" evidence="2">
    <location>
        <begin position="463"/>
        <end position="473"/>
    </location>
</feature>
<dbReference type="GO" id="GO:0004089">
    <property type="term" value="F:carbonate dehydratase activity"/>
    <property type="evidence" value="ECO:0007669"/>
    <property type="project" value="InterPro"/>
</dbReference>
<dbReference type="InterPro" id="IPR023561">
    <property type="entry name" value="Carbonic_anhydrase_a-class"/>
</dbReference>
<dbReference type="Proteomes" id="UP000291343">
    <property type="component" value="Unassembled WGS sequence"/>
</dbReference>
<feature type="region of interest" description="Disordered" evidence="2">
    <location>
        <begin position="563"/>
        <end position="630"/>
    </location>
</feature>
<dbReference type="InterPro" id="IPR036398">
    <property type="entry name" value="CA_dom_sf"/>
</dbReference>
<feature type="compositionally biased region" description="Polar residues" evidence="2">
    <location>
        <begin position="510"/>
        <end position="522"/>
    </location>
</feature>
<feature type="region of interest" description="Disordered" evidence="2">
    <location>
        <begin position="405"/>
        <end position="522"/>
    </location>
</feature>
<evidence type="ECO:0000313" key="4">
    <source>
        <dbReference type="EMBL" id="RZF38167.1"/>
    </source>
</evidence>
<evidence type="ECO:0000256" key="1">
    <source>
        <dbReference type="ARBA" id="ARBA00010718"/>
    </source>
</evidence>
<dbReference type="STRING" id="195883.A0A482WX43"/>
<dbReference type="PROSITE" id="PS51144">
    <property type="entry name" value="ALPHA_CA_2"/>
    <property type="match status" value="1"/>
</dbReference>
<dbReference type="GO" id="GO:0008270">
    <property type="term" value="F:zinc ion binding"/>
    <property type="evidence" value="ECO:0007669"/>
    <property type="project" value="InterPro"/>
</dbReference>
<feature type="compositionally biased region" description="Low complexity" evidence="2">
    <location>
        <begin position="483"/>
        <end position="492"/>
    </location>
</feature>
<feature type="domain" description="Alpha-carbonic anhydrase" evidence="3">
    <location>
        <begin position="11"/>
        <end position="275"/>
    </location>
</feature>
<dbReference type="Gene3D" id="3.10.200.10">
    <property type="entry name" value="Alpha carbonic anhydrase"/>
    <property type="match status" value="1"/>
</dbReference>
<comment type="caution">
    <text evidence="4">The sequence shown here is derived from an EMBL/GenBank/DDBJ whole genome shotgun (WGS) entry which is preliminary data.</text>
</comment>
<evidence type="ECO:0000259" key="3">
    <source>
        <dbReference type="PROSITE" id="PS51144"/>
    </source>
</evidence>
<dbReference type="SMART" id="SM01057">
    <property type="entry name" value="Carb_anhydrase"/>
    <property type="match status" value="1"/>
</dbReference>
<sequence length="630" mass="71045">MSSNSIEKIICEGDEKHIMKSPEEFQHMTCKEDARSPINITHINTSKVVLPELSWENWKKKPLKMELFNTGHTLLLAGLWRRNKPMISGGPLTSKYKFLQLHFHWGNKNEEGSFHTFDNEALPLELHAIFLKECYETQEEALKHSDGMIVLVYVYKVHDSGNSSIEVISQLCPLVEEGGNSVFCPPLEIGSLLYPFSHDYFVYWGSIKVNEKGHAMLWLLCRHPFAITTEQLQRFRSLKSNDAKNSAGDRCRVKLPNSRENDLFLVNPRSSLQSTLFEVDPNMKWENFKTKMTFSKDRKNQVGKRKSQGDDCEENITNQFNLNLVGKAVKVVKSLMEKSDEDEIVKSVSLDDISAGLKGDGSVCGSLKSVSRASLASHAKVERLKPTDLGNVAECTQARPNSCEYQAEHSDSGQEVGSEANCSRSRSQLGDEVSDEIWVEPAASSEPESEAQLVCPKPRLLSSKDSVQTLRQNYSRKRRTADSTNTTTTTSSPLNQKATAKPARFDTKTKQNPQKQTVKIQQPSKIPLQITPYKSILKNQNTQPTKQPQTNKQQNLAYDRTRVMQRSSTAPGSFAGKDSKTLSPPSCRPTTPRESERQTNIVKRPGTVKEPLNPCPIRRANTDIKPRWKY</sequence>
<keyword evidence="5" id="KW-1185">Reference proteome</keyword>
<name>A0A482WX43_LAOST</name>
<evidence type="ECO:0000313" key="5">
    <source>
        <dbReference type="Proteomes" id="UP000291343"/>
    </source>
</evidence>
<protein>
    <recommendedName>
        <fullName evidence="3">Alpha-carbonic anhydrase domain-containing protein</fullName>
    </recommendedName>
</protein>
<evidence type="ECO:0000256" key="2">
    <source>
        <dbReference type="SAM" id="MobiDB-lite"/>
    </source>
</evidence>
<feature type="compositionally biased region" description="Basic and acidic residues" evidence="2">
    <location>
        <begin position="620"/>
        <end position="630"/>
    </location>
</feature>
<dbReference type="InterPro" id="IPR001148">
    <property type="entry name" value="CA_dom"/>
</dbReference>
<comment type="similarity">
    <text evidence="1">Belongs to the alpha-carbonic anhydrase family.</text>
</comment>
<proteinExistence type="inferred from homology"/>
<accession>A0A482WX43</accession>
<dbReference type="InParanoid" id="A0A482WX43"/>
<dbReference type="Pfam" id="PF00194">
    <property type="entry name" value="Carb_anhydrase"/>
    <property type="match status" value="1"/>
</dbReference>
<organism evidence="4 5">
    <name type="scientific">Laodelphax striatellus</name>
    <name type="common">Small brown planthopper</name>
    <name type="synonym">Delphax striatella</name>
    <dbReference type="NCBI Taxonomy" id="195883"/>
    <lineage>
        <taxon>Eukaryota</taxon>
        <taxon>Metazoa</taxon>
        <taxon>Ecdysozoa</taxon>
        <taxon>Arthropoda</taxon>
        <taxon>Hexapoda</taxon>
        <taxon>Insecta</taxon>
        <taxon>Pterygota</taxon>
        <taxon>Neoptera</taxon>
        <taxon>Paraneoptera</taxon>
        <taxon>Hemiptera</taxon>
        <taxon>Auchenorrhyncha</taxon>
        <taxon>Fulgoroidea</taxon>
        <taxon>Delphacidae</taxon>
        <taxon>Criomorphinae</taxon>
        <taxon>Laodelphax</taxon>
    </lineage>
</organism>
<dbReference type="PANTHER" id="PTHR18952">
    <property type="entry name" value="CARBONIC ANHYDRASE"/>
    <property type="match status" value="1"/>
</dbReference>
<dbReference type="PANTHER" id="PTHR18952:SF233">
    <property type="entry name" value="CARBONIC ANHYDRASE 14"/>
    <property type="match status" value="1"/>
</dbReference>